<dbReference type="InterPro" id="IPR011601">
    <property type="entry name" value="MurB_C"/>
</dbReference>
<evidence type="ECO:0000256" key="15">
    <source>
        <dbReference type="ARBA" id="ARBA00048914"/>
    </source>
</evidence>
<dbReference type="InterPro" id="IPR016166">
    <property type="entry name" value="FAD-bd_PCMH"/>
</dbReference>
<evidence type="ECO:0000256" key="11">
    <source>
        <dbReference type="ARBA" id="ARBA00022984"/>
    </source>
</evidence>
<proteinExistence type="inferred from homology"/>
<keyword evidence="9 16" id="KW-0521">NADP</keyword>
<dbReference type="InterPro" id="IPR003170">
    <property type="entry name" value="MurB"/>
</dbReference>
<dbReference type="PROSITE" id="PS51387">
    <property type="entry name" value="FAD_PCMH"/>
    <property type="match status" value="1"/>
</dbReference>
<dbReference type="GO" id="GO:0051301">
    <property type="term" value="P:cell division"/>
    <property type="evidence" value="ECO:0007669"/>
    <property type="project" value="UniProtKB-KW"/>
</dbReference>
<dbReference type="Pfam" id="PF02873">
    <property type="entry name" value="MurB_C"/>
    <property type="match status" value="1"/>
</dbReference>
<name>A0A4Q7PQ84_9FIRM</name>
<feature type="active site" evidence="16">
    <location>
        <position position="295"/>
    </location>
</feature>
<dbReference type="GO" id="GO:0071949">
    <property type="term" value="F:FAD binding"/>
    <property type="evidence" value="ECO:0007669"/>
    <property type="project" value="InterPro"/>
</dbReference>
<dbReference type="GO" id="GO:0071555">
    <property type="term" value="P:cell wall organization"/>
    <property type="evidence" value="ECO:0007669"/>
    <property type="project" value="UniProtKB-KW"/>
</dbReference>
<evidence type="ECO:0000256" key="1">
    <source>
        <dbReference type="ARBA" id="ARBA00001974"/>
    </source>
</evidence>
<comment type="catalytic activity">
    <reaction evidence="15 16">
        <text>UDP-N-acetyl-alpha-D-muramate + NADP(+) = UDP-N-acetyl-3-O-(1-carboxyvinyl)-alpha-D-glucosamine + NADPH + H(+)</text>
        <dbReference type="Rhea" id="RHEA:12248"/>
        <dbReference type="ChEBI" id="CHEBI:15378"/>
        <dbReference type="ChEBI" id="CHEBI:57783"/>
        <dbReference type="ChEBI" id="CHEBI:58349"/>
        <dbReference type="ChEBI" id="CHEBI:68483"/>
        <dbReference type="ChEBI" id="CHEBI:70757"/>
        <dbReference type="EC" id="1.3.1.98"/>
    </reaction>
</comment>
<evidence type="ECO:0000256" key="5">
    <source>
        <dbReference type="ARBA" id="ARBA00022490"/>
    </source>
</evidence>
<dbReference type="InterPro" id="IPR036635">
    <property type="entry name" value="MurB_C_sf"/>
</dbReference>
<keyword evidence="12 16" id="KW-0560">Oxidoreductase</keyword>
<dbReference type="EMBL" id="SGXF01000001">
    <property type="protein sequence ID" value="RZT02476.1"/>
    <property type="molecule type" value="Genomic_DNA"/>
</dbReference>
<evidence type="ECO:0000256" key="10">
    <source>
        <dbReference type="ARBA" id="ARBA00022960"/>
    </source>
</evidence>
<keyword evidence="11 16" id="KW-0573">Peptidoglycan synthesis</keyword>
<evidence type="ECO:0000313" key="18">
    <source>
        <dbReference type="EMBL" id="RZT02476.1"/>
    </source>
</evidence>
<evidence type="ECO:0000256" key="4">
    <source>
        <dbReference type="ARBA" id="ARBA00004752"/>
    </source>
</evidence>
<evidence type="ECO:0000256" key="13">
    <source>
        <dbReference type="ARBA" id="ARBA00023306"/>
    </source>
</evidence>
<feature type="active site" description="Proton donor" evidence="16">
    <location>
        <position position="225"/>
    </location>
</feature>
<dbReference type="RefSeq" id="WP_130432890.1">
    <property type="nucleotide sequence ID" value="NZ_SGXF01000001.1"/>
</dbReference>
<dbReference type="Proteomes" id="UP000292927">
    <property type="component" value="Unassembled WGS sequence"/>
</dbReference>
<dbReference type="UniPathway" id="UPA00219"/>
<evidence type="ECO:0000256" key="14">
    <source>
        <dbReference type="ARBA" id="ARBA00023316"/>
    </source>
</evidence>
<dbReference type="GO" id="GO:0005829">
    <property type="term" value="C:cytosol"/>
    <property type="evidence" value="ECO:0007669"/>
    <property type="project" value="TreeGrafter"/>
</dbReference>
<dbReference type="Gene3D" id="3.30.43.10">
    <property type="entry name" value="Uridine Diphospho-n-acetylenolpyruvylglucosamine Reductase, domain 2"/>
    <property type="match status" value="1"/>
</dbReference>
<dbReference type="InterPro" id="IPR016167">
    <property type="entry name" value="FAD-bd_PCMH_sub1"/>
</dbReference>
<evidence type="ECO:0000256" key="12">
    <source>
        <dbReference type="ARBA" id="ARBA00023002"/>
    </source>
</evidence>
<dbReference type="InterPro" id="IPR036318">
    <property type="entry name" value="FAD-bd_PCMH-like_sf"/>
</dbReference>
<dbReference type="GO" id="GO:0008360">
    <property type="term" value="P:regulation of cell shape"/>
    <property type="evidence" value="ECO:0007669"/>
    <property type="project" value="UniProtKB-KW"/>
</dbReference>
<keyword evidence="19" id="KW-1185">Reference proteome</keyword>
<dbReference type="OrthoDB" id="9804753at2"/>
<evidence type="ECO:0000256" key="7">
    <source>
        <dbReference type="ARBA" id="ARBA00022630"/>
    </source>
</evidence>
<sequence>MSDFSEKLITLLGEENLCTDEPLSAHTSFQVGGPADYWVSPENAEQLAGVMALCREESTPWYVFGRGSNVLVSDEGFRGVAISLKKGFSSCRAEGNLVYAGAGAGLGAVAAAALQHGLSGFEFAAGIPGSMGGAMVMNAGAYGGELKDVLTGATVLTPEGELLSLTGEEMELGYRTSCIQKKGYIGLEARISLEPGNPEEIRARMDELADRRKSKQPLEYPSAGSTFKRPSGYFAGKLIEEAGLRGFRVGGAQVSEKHCGFVINRDHATASEILELCRQVQNRVKEHSGVELELEVRLLGFGQ</sequence>
<keyword evidence="13 16" id="KW-0131">Cell cycle</keyword>
<gene>
    <name evidence="16" type="primary">murB</name>
    <name evidence="18" type="ORF">EV209_0595</name>
</gene>
<dbReference type="GO" id="GO:0009252">
    <property type="term" value="P:peptidoglycan biosynthetic process"/>
    <property type="evidence" value="ECO:0007669"/>
    <property type="project" value="UniProtKB-UniRule"/>
</dbReference>
<evidence type="ECO:0000256" key="3">
    <source>
        <dbReference type="ARBA" id="ARBA00004496"/>
    </source>
</evidence>
<dbReference type="PANTHER" id="PTHR21071:SF4">
    <property type="entry name" value="UDP-N-ACETYLENOLPYRUVOYLGLUCOSAMINE REDUCTASE"/>
    <property type="match status" value="1"/>
</dbReference>
<dbReference type="Gene3D" id="3.30.465.10">
    <property type="match status" value="1"/>
</dbReference>
<comment type="function">
    <text evidence="2 16">Cell wall formation.</text>
</comment>
<evidence type="ECO:0000256" key="2">
    <source>
        <dbReference type="ARBA" id="ARBA00003921"/>
    </source>
</evidence>
<dbReference type="NCBIfam" id="NF010480">
    <property type="entry name" value="PRK13905.1"/>
    <property type="match status" value="1"/>
</dbReference>
<dbReference type="InterPro" id="IPR006094">
    <property type="entry name" value="Oxid_FAD_bind_N"/>
</dbReference>
<dbReference type="SUPFAM" id="SSF56194">
    <property type="entry name" value="Uridine diphospho-N-Acetylenolpyruvylglucosamine reductase, MurB, C-terminal domain"/>
    <property type="match status" value="1"/>
</dbReference>
<evidence type="ECO:0000256" key="6">
    <source>
        <dbReference type="ARBA" id="ARBA00022618"/>
    </source>
</evidence>
<dbReference type="PANTHER" id="PTHR21071">
    <property type="entry name" value="UDP-N-ACETYLENOLPYRUVOYLGLUCOSAMINE REDUCTASE"/>
    <property type="match status" value="1"/>
</dbReference>
<evidence type="ECO:0000256" key="16">
    <source>
        <dbReference type="HAMAP-Rule" id="MF_00037"/>
    </source>
</evidence>
<protein>
    <recommendedName>
        <fullName evidence="16">UDP-N-acetylenolpyruvoylglucosamine reductase</fullName>
        <ecNumber evidence="16">1.3.1.98</ecNumber>
    </recommendedName>
    <alternativeName>
        <fullName evidence="16">UDP-N-acetylmuramate dehydrogenase</fullName>
    </alternativeName>
</protein>
<comment type="caution">
    <text evidence="18">The sequence shown here is derived from an EMBL/GenBank/DDBJ whole genome shotgun (WGS) entry which is preliminary data.</text>
</comment>
<dbReference type="Gene3D" id="3.90.78.10">
    <property type="entry name" value="UDP-N-acetylenolpyruvoylglucosamine reductase, C-terminal domain"/>
    <property type="match status" value="1"/>
</dbReference>
<accession>A0A4Q7PQ84</accession>
<keyword evidence="8 16" id="KW-0274">FAD</keyword>
<dbReference type="GO" id="GO:0008762">
    <property type="term" value="F:UDP-N-acetylmuramate dehydrogenase activity"/>
    <property type="evidence" value="ECO:0007669"/>
    <property type="project" value="UniProtKB-UniRule"/>
</dbReference>
<evidence type="ECO:0000313" key="19">
    <source>
        <dbReference type="Proteomes" id="UP000292927"/>
    </source>
</evidence>
<evidence type="ECO:0000259" key="17">
    <source>
        <dbReference type="PROSITE" id="PS51387"/>
    </source>
</evidence>
<dbReference type="HAMAP" id="MF_00037">
    <property type="entry name" value="MurB"/>
    <property type="match status" value="1"/>
</dbReference>
<dbReference type="Pfam" id="PF01565">
    <property type="entry name" value="FAD_binding_4"/>
    <property type="match status" value="1"/>
</dbReference>
<feature type="active site" evidence="16">
    <location>
        <position position="175"/>
    </location>
</feature>
<dbReference type="SUPFAM" id="SSF56176">
    <property type="entry name" value="FAD-binding/transporter-associated domain-like"/>
    <property type="match status" value="1"/>
</dbReference>
<dbReference type="AlphaFoldDB" id="A0A4Q7PQ84"/>
<comment type="pathway">
    <text evidence="4 16">Cell wall biogenesis; peptidoglycan biosynthesis.</text>
</comment>
<evidence type="ECO:0000256" key="8">
    <source>
        <dbReference type="ARBA" id="ARBA00022827"/>
    </source>
</evidence>
<feature type="domain" description="FAD-binding PCMH-type" evidence="17">
    <location>
        <begin position="31"/>
        <end position="196"/>
    </location>
</feature>
<organism evidence="18 19">
    <name type="scientific">Cuneatibacter caecimuris</name>
    <dbReference type="NCBI Taxonomy" id="1796618"/>
    <lineage>
        <taxon>Bacteria</taxon>
        <taxon>Bacillati</taxon>
        <taxon>Bacillota</taxon>
        <taxon>Clostridia</taxon>
        <taxon>Lachnospirales</taxon>
        <taxon>Lachnospiraceae</taxon>
        <taxon>Cuneatibacter</taxon>
    </lineage>
</organism>
<keyword evidence="5 16" id="KW-0963">Cytoplasm</keyword>
<keyword evidence="10 16" id="KW-0133">Cell shape</keyword>
<keyword evidence="6 16" id="KW-0132">Cell division</keyword>
<dbReference type="InterPro" id="IPR016169">
    <property type="entry name" value="FAD-bd_PCMH_sub2"/>
</dbReference>
<dbReference type="EC" id="1.3.1.98" evidence="16"/>
<keyword evidence="7 16" id="KW-0285">Flavoprotein</keyword>
<evidence type="ECO:0000256" key="9">
    <source>
        <dbReference type="ARBA" id="ARBA00022857"/>
    </source>
</evidence>
<comment type="subcellular location">
    <subcellularLocation>
        <location evidence="3 16">Cytoplasm</location>
    </subcellularLocation>
</comment>
<comment type="cofactor">
    <cofactor evidence="1 16">
        <name>FAD</name>
        <dbReference type="ChEBI" id="CHEBI:57692"/>
    </cofactor>
</comment>
<comment type="similarity">
    <text evidence="16">Belongs to the MurB family.</text>
</comment>
<keyword evidence="14 16" id="KW-0961">Cell wall biogenesis/degradation</keyword>
<dbReference type="NCBIfam" id="TIGR00179">
    <property type="entry name" value="murB"/>
    <property type="match status" value="1"/>
</dbReference>
<reference evidence="18 19" key="1">
    <citation type="submission" date="2019-02" db="EMBL/GenBank/DDBJ databases">
        <title>Genomic Encyclopedia of Type Strains, Phase IV (KMG-IV): sequencing the most valuable type-strain genomes for metagenomic binning, comparative biology and taxonomic classification.</title>
        <authorList>
            <person name="Goeker M."/>
        </authorList>
    </citation>
    <scope>NUCLEOTIDE SEQUENCE [LARGE SCALE GENOMIC DNA]</scope>
    <source>
        <strain evidence="18 19">DSM 29486</strain>
    </source>
</reference>